<dbReference type="EC" id="2.1.1.-" evidence="1"/>
<dbReference type="Gene3D" id="3.40.50.150">
    <property type="entry name" value="Vaccinia Virus protein VP39"/>
    <property type="match status" value="1"/>
</dbReference>
<sequence length="113" mass="12979">VWAHASLEDVRQGFEQVPYPADRVHFVRGPVEETVPGHAPEQIALLRLDTDWYESTRHELDHLYPRLVSGGVLILDDYGYWKGARKATDEFLERTGERLLLTRINTGRIAVKP</sequence>
<gene>
    <name evidence="1" type="ORF">ACFQ07_32345</name>
</gene>
<comment type="caution">
    <text evidence="1">The sequence shown here is derived from an EMBL/GenBank/DDBJ whole genome shotgun (WGS) entry which is preliminary data.</text>
</comment>
<dbReference type="PANTHER" id="PTHR40036:SF1">
    <property type="entry name" value="MACROCIN O-METHYLTRANSFERASE"/>
    <property type="match status" value="1"/>
</dbReference>
<dbReference type="GO" id="GO:0008168">
    <property type="term" value="F:methyltransferase activity"/>
    <property type="evidence" value="ECO:0007669"/>
    <property type="project" value="UniProtKB-KW"/>
</dbReference>
<dbReference type="PANTHER" id="PTHR40036">
    <property type="entry name" value="MACROCIN O-METHYLTRANSFERASE"/>
    <property type="match status" value="1"/>
</dbReference>
<dbReference type="Proteomes" id="UP001597083">
    <property type="component" value="Unassembled WGS sequence"/>
</dbReference>
<feature type="non-terminal residue" evidence="1">
    <location>
        <position position="1"/>
    </location>
</feature>
<organism evidence="1 2">
    <name type="scientific">Actinomadura adrarensis</name>
    <dbReference type="NCBI Taxonomy" id="1819600"/>
    <lineage>
        <taxon>Bacteria</taxon>
        <taxon>Bacillati</taxon>
        <taxon>Actinomycetota</taxon>
        <taxon>Actinomycetes</taxon>
        <taxon>Streptosporangiales</taxon>
        <taxon>Thermomonosporaceae</taxon>
        <taxon>Actinomadura</taxon>
    </lineage>
</organism>
<accession>A0ABW3CU05</accession>
<reference evidence="2" key="1">
    <citation type="journal article" date="2019" name="Int. J. Syst. Evol. Microbiol.">
        <title>The Global Catalogue of Microorganisms (GCM) 10K type strain sequencing project: providing services to taxonomists for standard genome sequencing and annotation.</title>
        <authorList>
            <consortium name="The Broad Institute Genomics Platform"/>
            <consortium name="The Broad Institute Genome Sequencing Center for Infectious Disease"/>
            <person name="Wu L."/>
            <person name="Ma J."/>
        </authorList>
    </citation>
    <scope>NUCLEOTIDE SEQUENCE [LARGE SCALE GENOMIC DNA]</scope>
    <source>
        <strain evidence="2">JCM 31696</strain>
    </source>
</reference>
<proteinExistence type="predicted"/>
<protein>
    <submittedName>
        <fullName evidence="1">TylF/MycF/NovP-related O-methyltransferase</fullName>
        <ecNumber evidence="1">2.1.1.-</ecNumber>
    </submittedName>
</protein>
<evidence type="ECO:0000313" key="2">
    <source>
        <dbReference type="Proteomes" id="UP001597083"/>
    </source>
</evidence>
<keyword evidence="1" id="KW-0808">Transferase</keyword>
<name>A0ABW3CU05_9ACTN</name>
<dbReference type="GO" id="GO:0032259">
    <property type="term" value="P:methylation"/>
    <property type="evidence" value="ECO:0007669"/>
    <property type="project" value="UniProtKB-KW"/>
</dbReference>
<keyword evidence="1" id="KW-0489">Methyltransferase</keyword>
<dbReference type="SUPFAM" id="SSF53335">
    <property type="entry name" value="S-adenosyl-L-methionine-dependent methyltransferases"/>
    <property type="match status" value="1"/>
</dbReference>
<keyword evidence="2" id="KW-1185">Reference proteome</keyword>
<dbReference type="Pfam" id="PF05711">
    <property type="entry name" value="TylF"/>
    <property type="match status" value="1"/>
</dbReference>
<evidence type="ECO:0000313" key="1">
    <source>
        <dbReference type="EMBL" id="MFD0856966.1"/>
    </source>
</evidence>
<dbReference type="InterPro" id="IPR029063">
    <property type="entry name" value="SAM-dependent_MTases_sf"/>
</dbReference>
<dbReference type="EMBL" id="JBHTIR010004315">
    <property type="protein sequence ID" value="MFD0856966.1"/>
    <property type="molecule type" value="Genomic_DNA"/>
</dbReference>
<dbReference type="InterPro" id="IPR008884">
    <property type="entry name" value="TylF_MeTrfase"/>
</dbReference>